<dbReference type="OrthoDB" id="3240386at2759"/>
<feature type="transmembrane region" description="Helical" evidence="2">
    <location>
        <begin position="175"/>
        <end position="199"/>
    </location>
</feature>
<evidence type="ECO:0000256" key="1">
    <source>
        <dbReference type="SAM" id="MobiDB-lite"/>
    </source>
</evidence>
<keyword evidence="2" id="KW-1133">Transmembrane helix</keyword>
<dbReference type="EMBL" id="ML122257">
    <property type="protein sequence ID" value="RPD63134.1"/>
    <property type="molecule type" value="Genomic_DNA"/>
</dbReference>
<evidence type="ECO:0000313" key="4">
    <source>
        <dbReference type="Proteomes" id="UP000313359"/>
    </source>
</evidence>
<evidence type="ECO:0000256" key="2">
    <source>
        <dbReference type="SAM" id="Phobius"/>
    </source>
</evidence>
<evidence type="ECO:0000313" key="3">
    <source>
        <dbReference type="EMBL" id="RPD63134.1"/>
    </source>
</evidence>
<feature type="transmembrane region" description="Helical" evidence="2">
    <location>
        <begin position="20"/>
        <end position="42"/>
    </location>
</feature>
<proteinExistence type="predicted"/>
<protein>
    <submittedName>
        <fullName evidence="3">Uncharacterized protein</fullName>
    </submittedName>
</protein>
<keyword evidence="2" id="KW-0812">Transmembrane</keyword>
<feature type="transmembrane region" description="Helical" evidence="2">
    <location>
        <begin position="211"/>
        <end position="228"/>
    </location>
</feature>
<keyword evidence="2" id="KW-0472">Membrane</keyword>
<feature type="region of interest" description="Disordered" evidence="1">
    <location>
        <begin position="318"/>
        <end position="340"/>
    </location>
</feature>
<feature type="transmembrane region" description="Helical" evidence="2">
    <location>
        <begin position="94"/>
        <end position="117"/>
    </location>
</feature>
<feature type="transmembrane region" description="Helical" evidence="2">
    <location>
        <begin position="129"/>
        <end position="155"/>
    </location>
</feature>
<feature type="transmembrane region" description="Helical" evidence="2">
    <location>
        <begin position="248"/>
        <end position="271"/>
    </location>
</feature>
<dbReference type="Proteomes" id="UP000313359">
    <property type="component" value="Unassembled WGS sequence"/>
</dbReference>
<keyword evidence="4" id="KW-1185">Reference proteome</keyword>
<accession>A0A5C2SIN2</accession>
<gene>
    <name evidence="3" type="ORF">L227DRAFT_651393</name>
</gene>
<organism evidence="3 4">
    <name type="scientific">Lentinus tigrinus ALCF2SS1-6</name>
    <dbReference type="NCBI Taxonomy" id="1328759"/>
    <lineage>
        <taxon>Eukaryota</taxon>
        <taxon>Fungi</taxon>
        <taxon>Dikarya</taxon>
        <taxon>Basidiomycota</taxon>
        <taxon>Agaricomycotina</taxon>
        <taxon>Agaricomycetes</taxon>
        <taxon>Polyporales</taxon>
        <taxon>Polyporaceae</taxon>
        <taxon>Lentinus</taxon>
    </lineage>
</organism>
<sequence length="340" mass="37866">MSDASNGIAAAWHLLEITGIVQSVLCALFGVYILLFVVALWANHGRRTVSSRRLRIVTILLFVDLCAHFIARSLQFARARIMNPDPNEFFKWSIPLVVIGNVTTTFAGLCSDGLLAWRFYVIFDQQRWALYVPMTFVVINALLCWSADAQHLAAYTHYDFYENTLLEVTLKITVAWGWLMFAINTILTGAIIGKIFYIARLSGHLNVYETVLRASVESAFVTWIGLLLYEICSLAPNGHVVTNYDVGYVMACVLPVFFGISQCLIVVRVAIANELNQSRGSGTRVTGSSRTIAFAIPSFLHSDHDKVASDYVERSEEHTLAVLPRSRPSPSPEPSAQEQV</sequence>
<dbReference type="AlphaFoldDB" id="A0A5C2SIN2"/>
<name>A0A5C2SIN2_9APHY</name>
<feature type="transmembrane region" description="Helical" evidence="2">
    <location>
        <begin position="54"/>
        <end position="74"/>
    </location>
</feature>
<reference evidence="3" key="1">
    <citation type="journal article" date="2018" name="Genome Biol. Evol.">
        <title>Genomics and development of Lentinus tigrinus, a white-rot wood-decaying mushroom with dimorphic fruiting bodies.</title>
        <authorList>
            <person name="Wu B."/>
            <person name="Xu Z."/>
            <person name="Knudson A."/>
            <person name="Carlson A."/>
            <person name="Chen N."/>
            <person name="Kovaka S."/>
            <person name="LaButti K."/>
            <person name="Lipzen A."/>
            <person name="Pennachio C."/>
            <person name="Riley R."/>
            <person name="Schakwitz W."/>
            <person name="Umezawa K."/>
            <person name="Ohm R.A."/>
            <person name="Grigoriev I.V."/>
            <person name="Nagy L.G."/>
            <person name="Gibbons J."/>
            <person name="Hibbett D."/>
        </authorList>
    </citation>
    <scope>NUCLEOTIDE SEQUENCE [LARGE SCALE GENOMIC DNA]</scope>
    <source>
        <strain evidence="3">ALCF2SS1-6</strain>
    </source>
</reference>